<dbReference type="EnsemblPlants" id="Kaladp0496s0011.2.v1.1">
    <property type="protein sequence ID" value="Kaladp0496s0011.2.v1.1"/>
    <property type="gene ID" value="Kaladp0496s0011.v1.1"/>
</dbReference>
<reference evidence="5" key="1">
    <citation type="submission" date="2021-01" db="UniProtKB">
        <authorList>
            <consortium name="EnsemblPlants"/>
        </authorList>
    </citation>
    <scope>IDENTIFICATION</scope>
</reference>
<evidence type="ECO:0000256" key="4">
    <source>
        <dbReference type="ARBA" id="ARBA00022840"/>
    </source>
</evidence>
<comment type="similarity">
    <text evidence="1">Belongs to the folylpolyglutamate synthase family.</text>
</comment>
<dbReference type="InterPro" id="IPR001645">
    <property type="entry name" value="Folylpolyglutamate_synth"/>
</dbReference>
<dbReference type="InterPro" id="IPR036565">
    <property type="entry name" value="Mur-like_cat_sf"/>
</dbReference>
<evidence type="ECO:0000313" key="6">
    <source>
        <dbReference type="Proteomes" id="UP000594263"/>
    </source>
</evidence>
<dbReference type="AlphaFoldDB" id="A0A7N0VAD2"/>
<name>A0A7N0VAD2_KALFE</name>
<evidence type="ECO:0000256" key="3">
    <source>
        <dbReference type="ARBA" id="ARBA00022741"/>
    </source>
</evidence>
<accession>A0A7N0VAD2</accession>
<dbReference type="GO" id="GO:0005829">
    <property type="term" value="C:cytosol"/>
    <property type="evidence" value="ECO:0007669"/>
    <property type="project" value="TreeGrafter"/>
</dbReference>
<dbReference type="PANTHER" id="PTHR11136">
    <property type="entry name" value="FOLYLPOLYGLUTAMATE SYNTHASE-RELATED"/>
    <property type="match status" value="1"/>
</dbReference>
<evidence type="ECO:0000256" key="2">
    <source>
        <dbReference type="ARBA" id="ARBA00022598"/>
    </source>
</evidence>
<evidence type="ECO:0000256" key="1">
    <source>
        <dbReference type="ARBA" id="ARBA00008276"/>
    </source>
</evidence>
<dbReference type="PANTHER" id="PTHR11136:SF5">
    <property type="entry name" value="FOLYLPOLYGLUTAMATE SYNTHASE, MITOCHONDRIAL"/>
    <property type="match status" value="1"/>
</dbReference>
<organism evidence="5 6">
    <name type="scientific">Kalanchoe fedtschenkoi</name>
    <name type="common">Lavender scallops</name>
    <name type="synonym">South American air plant</name>
    <dbReference type="NCBI Taxonomy" id="63787"/>
    <lineage>
        <taxon>Eukaryota</taxon>
        <taxon>Viridiplantae</taxon>
        <taxon>Streptophyta</taxon>
        <taxon>Embryophyta</taxon>
        <taxon>Tracheophyta</taxon>
        <taxon>Spermatophyta</taxon>
        <taxon>Magnoliopsida</taxon>
        <taxon>eudicotyledons</taxon>
        <taxon>Gunneridae</taxon>
        <taxon>Pentapetalae</taxon>
        <taxon>Saxifragales</taxon>
        <taxon>Crassulaceae</taxon>
        <taxon>Kalanchoe</taxon>
    </lineage>
</organism>
<dbReference type="GO" id="GO:0005739">
    <property type="term" value="C:mitochondrion"/>
    <property type="evidence" value="ECO:0007669"/>
    <property type="project" value="TreeGrafter"/>
</dbReference>
<dbReference type="SUPFAM" id="SSF53623">
    <property type="entry name" value="MurD-like peptide ligases, catalytic domain"/>
    <property type="match status" value="1"/>
</dbReference>
<dbReference type="Gramene" id="Kaladp0496s0011.2.v1.1">
    <property type="protein sequence ID" value="Kaladp0496s0011.2.v1.1"/>
    <property type="gene ID" value="Kaladp0496s0011.v1.1"/>
</dbReference>
<protein>
    <submittedName>
        <fullName evidence="5">Uncharacterized protein</fullName>
    </submittedName>
</protein>
<dbReference type="Gene3D" id="3.40.1190.10">
    <property type="entry name" value="Mur-like, catalytic domain"/>
    <property type="match status" value="1"/>
</dbReference>
<proteinExistence type="inferred from homology"/>
<keyword evidence="3" id="KW-0547">Nucleotide-binding</keyword>
<evidence type="ECO:0000313" key="5">
    <source>
        <dbReference type="EnsemblPlants" id="Kaladp0496s0011.2.v1.1"/>
    </source>
</evidence>
<keyword evidence="2" id="KW-0436">Ligase</keyword>
<dbReference type="Proteomes" id="UP000594263">
    <property type="component" value="Unplaced"/>
</dbReference>
<sequence>MVSGVNCTDKGACYCGVTLLGMDHTETLGDTIDKIASHKAGIFKPKVPAFTVYQPSKAMDVLHQRADELQIPLEVPPLNPKSLKELNSVYLMITNSPMLDQLRLISSLLICCKIYFQFHMYKFPTAGSSRRVFYFLNCLRIRLN</sequence>
<dbReference type="GO" id="GO:0004326">
    <property type="term" value="F:tetrahydrofolylpolyglutamate synthase activity"/>
    <property type="evidence" value="ECO:0007669"/>
    <property type="project" value="InterPro"/>
</dbReference>
<dbReference type="GO" id="GO:0005524">
    <property type="term" value="F:ATP binding"/>
    <property type="evidence" value="ECO:0007669"/>
    <property type="project" value="UniProtKB-KW"/>
</dbReference>
<keyword evidence="6" id="KW-1185">Reference proteome</keyword>
<keyword evidence="4" id="KW-0067">ATP-binding</keyword>